<reference evidence="2" key="1">
    <citation type="submission" date="2019-08" db="EMBL/GenBank/DDBJ databases">
        <title>Limnoglobus roseus gen. nov., sp. nov., a novel freshwater planctomycete with a giant genome from the family Gemmataceae.</title>
        <authorList>
            <person name="Kulichevskaya I.S."/>
            <person name="Naumoff D.G."/>
            <person name="Miroshnikov K."/>
            <person name="Ivanova A."/>
            <person name="Philippov D.A."/>
            <person name="Hakobyan A."/>
            <person name="Rijpstra I.C."/>
            <person name="Sinninghe Damste J.S."/>
            <person name="Liesack W."/>
            <person name="Dedysh S.N."/>
        </authorList>
    </citation>
    <scope>NUCLEOTIDE SEQUENCE [LARGE SCALE GENOMIC DNA]</scope>
    <source>
        <strain evidence="2">PX52</strain>
    </source>
</reference>
<gene>
    <name evidence="1" type="ORF">PX52LOC_01146</name>
</gene>
<protein>
    <submittedName>
        <fullName evidence="1">Uncharacterized protein</fullName>
    </submittedName>
</protein>
<accession>A0A5C1A769</accession>
<dbReference type="AlphaFoldDB" id="A0A5C1A769"/>
<name>A0A5C1A769_9BACT</name>
<dbReference type="Proteomes" id="UP000324974">
    <property type="component" value="Chromosome"/>
</dbReference>
<organism evidence="1 2">
    <name type="scientific">Limnoglobus roseus</name>
    <dbReference type="NCBI Taxonomy" id="2598579"/>
    <lineage>
        <taxon>Bacteria</taxon>
        <taxon>Pseudomonadati</taxon>
        <taxon>Planctomycetota</taxon>
        <taxon>Planctomycetia</taxon>
        <taxon>Gemmatales</taxon>
        <taxon>Gemmataceae</taxon>
        <taxon>Limnoglobus</taxon>
    </lineage>
</organism>
<evidence type="ECO:0000313" key="1">
    <source>
        <dbReference type="EMBL" id="QEL14275.1"/>
    </source>
</evidence>
<keyword evidence="2" id="KW-1185">Reference proteome</keyword>
<evidence type="ECO:0000313" key="2">
    <source>
        <dbReference type="Proteomes" id="UP000324974"/>
    </source>
</evidence>
<dbReference type="KEGG" id="lrs:PX52LOC_01146"/>
<dbReference type="RefSeq" id="WP_149109178.1">
    <property type="nucleotide sequence ID" value="NZ_CP042425.1"/>
</dbReference>
<sequence>MSDPSLIVDNDVFVLLSATNLLDRAIAVLNFQPDRVSRLDALPHMLHATLKGKSKKFNKFTPPQLEAAVSQTERFSPVTLRSNDDKLLDRLAKEIAFDAPIYASLVEQESMWLHSGDCSAMLRVGTVPNLADVRERITGRLVSVEAIAYRLIEEDGFSDTAKAFNPVLGASQTINALFSRGGMVDQLESARSYLRDLCRRVGPGFLHCPPCPEYHVSRLCQLDRR</sequence>
<proteinExistence type="predicted"/>
<dbReference type="EMBL" id="CP042425">
    <property type="protein sequence ID" value="QEL14275.1"/>
    <property type="molecule type" value="Genomic_DNA"/>
</dbReference>